<evidence type="ECO:0008006" key="5">
    <source>
        <dbReference type="Google" id="ProtNLM"/>
    </source>
</evidence>
<evidence type="ECO:0000313" key="4">
    <source>
        <dbReference type="Proteomes" id="UP000291343"/>
    </source>
</evidence>
<gene>
    <name evidence="3" type="ORF">LSTR_LSTR015386</name>
</gene>
<dbReference type="InParanoid" id="A0A482WNU1"/>
<accession>A0A482WNU1</accession>
<feature type="signal peptide" evidence="2">
    <location>
        <begin position="1"/>
        <end position="21"/>
    </location>
</feature>
<keyword evidence="2" id="KW-0732">Signal</keyword>
<organism evidence="3 4">
    <name type="scientific">Laodelphax striatellus</name>
    <name type="common">Small brown planthopper</name>
    <name type="synonym">Delphax striatella</name>
    <dbReference type="NCBI Taxonomy" id="195883"/>
    <lineage>
        <taxon>Eukaryota</taxon>
        <taxon>Metazoa</taxon>
        <taxon>Ecdysozoa</taxon>
        <taxon>Arthropoda</taxon>
        <taxon>Hexapoda</taxon>
        <taxon>Insecta</taxon>
        <taxon>Pterygota</taxon>
        <taxon>Neoptera</taxon>
        <taxon>Paraneoptera</taxon>
        <taxon>Hemiptera</taxon>
        <taxon>Auchenorrhyncha</taxon>
        <taxon>Fulgoroidea</taxon>
        <taxon>Delphacidae</taxon>
        <taxon>Criomorphinae</taxon>
        <taxon>Laodelphax</taxon>
    </lineage>
</organism>
<evidence type="ECO:0000313" key="3">
    <source>
        <dbReference type="EMBL" id="RZF34851.1"/>
    </source>
</evidence>
<feature type="chain" id="PRO_5019825845" description="VM domain-containing protein" evidence="2">
    <location>
        <begin position="22"/>
        <end position="495"/>
    </location>
</feature>
<reference evidence="3 4" key="1">
    <citation type="journal article" date="2017" name="Gigascience">
        <title>Genome sequence of the small brown planthopper, Laodelphax striatellus.</title>
        <authorList>
            <person name="Zhu J."/>
            <person name="Jiang F."/>
            <person name="Wang X."/>
            <person name="Yang P."/>
            <person name="Bao Y."/>
            <person name="Zhao W."/>
            <person name="Wang W."/>
            <person name="Lu H."/>
            <person name="Wang Q."/>
            <person name="Cui N."/>
            <person name="Li J."/>
            <person name="Chen X."/>
            <person name="Luo L."/>
            <person name="Yu J."/>
            <person name="Kang L."/>
            <person name="Cui F."/>
        </authorList>
    </citation>
    <scope>NUCLEOTIDE SEQUENCE [LARGE SCALE GENOMIC DNA]</scope>
    <source>
        <strain evidence="3">Lst14</strain>
    </source>
</reference>
<proteinExistence type="predicted"/>
<keyword evidence="4" id="KW-1185">Reference proteome</keyword>
<comment type="caution">
    <text evidence="3">The sequence shown here is derived from an EMBL/GenBank/DDBJ whole genome shotgun (WGS) entry which is preliminary data.</text>
</comment>
<evidence type="ECO:0000256" key="2">
    <source>
        <dbReference type="SAM" id="SignalP"/>
    </source>
</evidence>
<feature type="compositionally biased region" description="Basic and acidic residues" evidence="1">
    <location>
        <begin position="77"/>
        <end position="125"/>
    </location>
</feature>
<feature type="region of interest" description="Disordered" evidence="1">
    <location>
        <begin position="35"/>
        <end position="125"/>
    </location>
</feature>
<evidence type="ECO:0000256" key="1">
    <source>
        <dbReference type="SAM" id="MobiDB-lite"/>
    </source>
</evidence>
<dbReference type="EMBL" id="QKKF02030121">
    <property type="protein sequence ID" value="RZF34851.1"/>
    <property type="molecule type" value="Genomic_DNA"/>
</dbReference>
<dbReference type="AlphaFoldDB" id="A0A482WNU1"/>
<name>A0A482WNU1_LAOST</name>
<dbReference type="Proteomes" id="UP000291343">
    <property type="component" value="Unassembled WGS sequence"/>
</dbReference>
<feature type="region of interest" description="Disordered" evidence="1">
    <location>
        <begin position="261"/>
        <end position="294"/>
    </location>
</feature>
<sequence length="495" mass="54777">MMNVDPTPLLLLLIISLRVSTSPLQDTRSAKNYLLDEDELGRKHHHDTPRPKPVHSIAPPHGAHNLPSPNFMVSSGYDHHEHLPTHMIDELHPRPSGYHDRPSGYHERPSSYHERPSSYHERPPHTVLHERPSLVHSHFSSVLAPMVRNIVSNVLMNIAHGVSSGIVTGLAAGRPPPPYYHDAYPSPYRYPPYLDAHKSAEGANYPYDAVKTEMDYRNDPSFILSQPLSEQDNHKDSPYGSLVVISIIATFLSSIECAPSLETPKSESSSNLVEEPSSEAKTVVEPENATTTDRVREAKSDIDVDLDELANKNVDADIVSNNIHVMKHTIPLTFVVFCSLAFAQEVTEEPKESSSEEGEGRILGLGHLIRGGHALADAVVGGVVHGSNYAGTRLQQNLFGGLFSPPAPPLSPFQSPFYSPYYAPNFTPNYAPGFIAPNYAPPGFVRALGPAALHRPGHPGSYQPQFHRQDDDLYPLNFDGNEFPLHRSQDDYYIH</sequence>
<protein>
    <recommendedName>
        <fullName evidence="5">VM domain-containing protein</fullName>
    </recommendedName>
</protein>
<dbReference type="OrthoDB" id="10527596at2759"/>